<feature type="transmembrane region" description="Helical" evidence="18">
    <location>
        <begin position="136"/>
        <end position="158"/>
    </location>
</feature>
<evidence type="ECO:0000256" key="1">
    <source>
        <dbReference type="ARBA" id="ARBA00004141"/>
    </source>
</evidence>
<evidence type="ECO:0000313" key="20">
    <source>
        <dbReference type="Proteomes" id="UP000008711"/>
    </source>
</evidence>
<feature type="transmembrane region" description="Helical" evidence="18">
    <location>
        <begin position="88"/>
        <end position="106"/>
    </location>
</feature>
<feature type="transmembrane region" description="Helical" evidence="18">
    <location>
        <begin position="59"/>
        <end position="76"/>
    </location>
</feature>
<feature type="transmembrane region" description="Helical" evidence="18">
    <location>
        <begin position="560"/>
        <end position="581"/>
    </location>
</feature>
<dbReference type="GO" id="GO:0005886">
    <property type="term" value="C:plasma membrane"/>
    <property type="evidence" value="ECO:0007669"/>
    <property type="project" value="TreeGrafter"/>
</dbReference>
<feature type="transmembrane region" description="Helical" evidence="18">
    <location>
        <begin position="519"/>
        <end position="540"/>
    </location>
</feature>
<feature type="transmembrane region" description="Helical" evidence="18">
    <location>
        <begin position="347"/>
        <end position="368"/>
    </location>
</feature>
<feature type="transmembrane region" description="Helical" evidence="18">
    <location>
        <begin position="411"/>
        <end position="436"/>
    </location>
</feature>
<dbReference type="PANTHER" id="PTHR11616:SF321">
    <property type="entry name" value="SODIUM-DEPENDENT NUTRIENT AMINO ACID TRANSPORTER 1-RELATED"/>
    <property type="match status" value="1"/>
</dbReference>
<dbReference type="AlphaFoldDB" id="B3N5L6"/>
<keyword evidence="9" id="KW-0406">Ion transport</keyword>
<dbReference type="GO" id="GO:0089718">
    <property type="term" value="P:amino acid import across plasma membrane"/>
    <property type="evidence" value="ECO:0007669"/>
    <property type="project" value="TreeGrafter"/>
</dbReference>
<proteinExistence type="inferred from homology"/>
<feature type="binding site" evidence="14">
    <location>
        <position position="424"/>
    </location>
    <ligand>
        <name>Na(+)</name>
        <dbReference type="ChEBI" id="CHEBI:29101"/>
        <label>1</label>
    </ligand>
</feature>
<evidence type="ECO:0000256" key="10">
    <source>
        <dbReference type="ARBA" id="ARBA00023136"/>
    </source>
</evidence>
<name>B3N5L6_DROER</name>
<evidence type="ECO:0000256" key="15">
    <source>
        <dbReference type="PIRSR" id="PIRSR600175-2"/>
    </source>
</evidence>
<evidence type="ECO:0000256" key="9">
    <source>
        <dbReference type="ARBA" id="ARBA00023065"/>
    </source>
</evidence>
<feature type="region of interest" description="Disordered" evidence="17">
    <location>
        <begin position="1"/>
        <end position="22"/>
    </location>
</feature>
<feature type="binding site" evidence="14">
    <location>
        <position position="72"/>
    </location>
    <ligand>
        <name>Na(+)</name>
        <dbReference type="ChEBI" id="CHEBI:29101"/>
        <label>1</label>
    </ligand>
</feature>
<evidence type="ECO:0000256" key="14">
    <source>
        <dbReference type="PIRSR" id="PIRSR600175-1"/>
    </source>
</evidence>
<dbReference type="EMBL" id="CH954177">
    <property type="protein sequence ID" value="KQS70213.1"/>
    <property type="molecule type" value="Genomic_DNA"/>
</dbReference>
<keyword evidence="3 16" id="KW-0813">Transport</keyword>
<evidence type="ECO:0000256" key="12">
    <source>
        <dbReference type="ARBA" id="ARBA00023201"/>
    </source>
</evidence>
<evidence type="ECO:0000256" key="2">
    <source>
        <dbReference type="ARBA" id="ARBA00006459"/>
    </source>
</evidence>
<evidence type="ECO:0000256" key="18">
    <source>
        <dbReference type="SAM" id="Phobius"/>
    </source>
</evidence>
<feature type="transmembrane region" description="Helical" evidence="18">
    <location>
        <begin position="448"/>
        <end position="465"/>
    </location>
</feature>
<comment type="function">
    <text evidence="13">Unusual broad substrate spectrum amino acid:sodium cotransporter that promotes absorption of the D isomers of essential amino acids. Neutral amino acids are the preferred substrates, especially methionine and phenylalanine.</text>
</comment>
<keyword evidence="7 18" id="KW-1133">Transmembrane helix</keyword>
<dbReference type="GO" id="GO:0015179">
    <property type="term" value="F:L-amino acid transmembrane transporter activity"/>
    <property type="evidence" value="ECO:0007669"/>
    <property type="project" value="TreeGrafter"/>
</dbReference>
<reference evidence="19 20" key="2">
    <citation type="journal article" date="2008" name="Bioinformatics">
        <title>Assembly reconciliation.</title>
        <authorList>
            <person name="Zimin A.V."/>
            <person name="Smith D.R."/>
            <person name="Sutton G."/>
            <person name="Yorke J.A."/>
        </authorList>
    </citation>
    <scope>NUCLEOTIDE SEQUENCE [LARGE SCALE GENOMIC DNA]</scope>
    <source>
        <strain evidence="19 20">TSC#14021-0224.01</strain>
    </source>
</reference>
<keyword evidence="8 14" id="KW-0915">Sodium</keyword>
<feature type="compositionally biased region" description="Polar residues" evidence="17">
    <location>
        <begin position="1"/>
        <end position="10"/>
    </location>
</feature>
<feature type="disulfide bond" evidence="15">
    <location>
        <begin position="170"/>
        <end position="178"/>
    </location>
</feature>
<evidence type="ECO:0000256" key="8">
    <source>
        <dbReference type="ARBA" id="ARBA00023053"/>
    </source>
</evidence>
<feature type="binding site" evidence="14">
    <location>
        <position position="321"/>
    </location>
    <ligand>
        <name>Na(+)</name>
        <dbReference type="ChEBI" id="CHEBI:29101"/>
        <label>1</label>
    </ligand>
</feature>
<evidence type="ECO:0000313" key="19">
    <source>
        <dbReference type="EMBL" id="EDV57975.2"/>
    </source>
</evidence>
<dbReference type="Proteomes" id="UP000008711">
    <property type="component" value="Unassembled WGS sequence"/>
</dbReference>
<sequence>MDTSQRNHQNAAFVGDDGRSTASTVEISTNSSALRANSDDQEAAKVPEERATWGKGVEFLMSCIAMSVGLGNVWRFPFTALDNGGGAFLIPYLIVLFLIGKPIYYLEMVIGQFSSRGSVKVFDLCPAMKGVGAGQAFQVFMLSTYYAALVAIIGRYFIESFRNPLPWSTCRAEWGIHCINSAPDASNWSRVEGADQRPQNYTMKSQSDRVITSSEWYFVTEVLHEKPNIEEGIGLPNWELVIGLFVAWACVFLIIRRGVKSSGKASYFLALFPYVIMGVLLVRAVTLPGSIDGIYYFIKPQWGKILDPKVWYAAVTQCFYSLSVCFGNIIMYSSFNKFGHNVHRDAAIVTGLDTMTSLLAGFTIFGILGHLAHEIGTDDIGSVVKGGAGLAFISYPDAIAKFKQLPQIFSVLFFLMLFVLGIGSNIAMTSCSVTAIRDRFPNFGQWQCSLLIAVVSFIIGLVYITPGGQYMLTLVDFFGASMIALVLGIAELYTIGWIYGTDRLCKDIEFMLGRKVGLYWRLCWSIFTPVIMTVILIYFYATYQPLTYNNIVYPNWAYTIGWLITAFGILQLPIWMIVAIVRDPGQTLGAKIRGAFTPKKNWGPSDPLLREQYHKEIENELTPKRGQGIWAAIKQNIFG</sequence>
<dbReference type="EMBL" id="CH954177">
    <property type="protein sequence ID" value="EDV57975.2"/>
    <property type="molecule type" value="Genomic_DNA"/>
</dbReference>
<feature type="binding site" evidence="14">
    <location>
        <position position="68"/>
    </location>
    <ligand>
        <name>Na(+)</name>
        <dbReference type="ChEBI" id="CHEBI:29101"/>
        <label>1</label>
    </ligand>
</feature>
<dbReference type="HOGENOM" id="CLU_006855_9_5_1"/>
<keyword evidence="5 16" id="KW-0769">Symport</keyword>
<protein>
    <recommendedName>
        <fullName evidence="16">Transporter</fullName>
    </recommendedName>
</protein>
<dbReference type="PROSITE" id="PS00610">
    <property type="entry name" value="NA_NEUROTRAN_SYMP_1"/>
    <property type="match status" value="1"/>
</dbReference>
<dbReference type="OrthoDB" id="6581954at2759"/>
<dbReference type="SUPFAM" id="SSF161070">
    <property type="entry name" value="SNF-like"/>
    <property type="match status" value="1"/>
</dbReference>
<feature type="transmembrane region" description="Helical" evidence="18">
    <location>
        <begin position="267"/>
        <end position="291"/>
    </location>
</feature>
<comment type="similarity">
    <text evidence="2 16">Belongs to the sodium:neurotransmitter symporter (SNF) (TC 2.A.22) family.</text>
</comment>
<feature type="transmembrane region" description="Helical" evidence="18">
    <location>
        <begin position="477"/>
        <end position="499"/>
    </location>
</feature>
<keyword evidence="6" id="KW-0029">Amino-acid transport</keyword>
<dbReference type="Pfam" id="PF00209">
    <property type="entry name" value="SNF"/>
    <property type="match status" value="1"/>
</dbReference>
<keyword evidence="11" id="KW-0325">Glycoprotein</keyword>
<evidence type="ECO:0000256" key="16">
    <source>
        <dbReference type="RuleBase" id="RU003732"/>
    </source>
</evidence>
<evidence type="ECO:0000256" key="13">
    <source>
        <dbReference type="ARBA" id="ARBA00037785"/>
    </source>
</evidence>
<dbReference type="GO" id="GO:0005283">
    <property type="term" value="F:amino acid:sodium symporter activity"/>
    <property type="evidence" value="ECO:0007669"/>
    <property type="project" value="TreeGrafter"/>
</dbReference>
<evidence type="ECO:0000256" key="6">
    <source>
        <dbReference type="ARBA" id="ARBA00022970"/>
    </source>
</evidence>
<comment type="subcellular location">
    <subcellularLocation>
        <location evidence="1">Membrane</location>
        <topology evidence="1">Multi-pass membrane protein</topology>
    </subcellularLocation>
</comment>
<keyword evidence="4 16" id="KW-0812">Transmembrane</keyword>
<evidence type="ECO:0000256" key="5">
    <source>
        <dbReference type="ARBA" id="ARBA00022847"/>
    </source>
</evidence>
<dbReference type="InterPro" id="IPR037272">
    <property type="entry name" value="SNS_sf"/>
</dbReference>
<evidence type="ECO:0000256" key="4">
    <source>
        <dbReference type="ARBA" id="ARBA00022692"/>
    </source>
</evidence>
<keyword evidence="10 18" id="KW-0472">Membrane</keyword>
<reference evidence="19 20" key="1">
    <citation type="journal article" date="2007" name="Nature">
        <title>Evolution of genes and genomes on the Drosophila phylogeny.</title>
        <authorList>
            <consortium name="Drosophila 12 Genomes Consortium"/>
            <person name="Clark A.G."/>
            <person name="Eisen M.B."/>
            <person name="Smith D.R."/>
            <person name="Bergman C.M."/>
            <person name="Oliver B."/>
            <person name="Markow T.A."/>
            <person name="Kaufman T.C."/>
            <person name="Kellis M."/>
            <person name="Gelbart W."/>
            <person name="Iyer V.N."/>
            <person name="Pollard D.A."/>
            <person name="Sackton T.B."/>
            <person name="Larracuente A.M."/>
            <person name="Singh N.D."/>
            <person name="Abad J.P."/>
            <person name="Abt D.N."/>
            <person name="Adryan B."/>
            <person name="Aguade M."/>
            <person name="Akashi H."/>
            <person name="Anderson W.W."/>
            <person name="Aquadro C.F."/>
            <person name="Ardell D.H."/>
            <person name="Arguello R."/>
            <person name="Artieri C.G."/>
            <person name="Barbash D.A."/>
            <person name="Barker D."/>
            <person name="Barsanti P."/>
            <person name="Batterham P."/>
            <person name="Batzoglou S."/>
            <person name="Begun D."/>
            <person name="Bhutkar A."/>
            <person name="Blanco E."/>
            <person name="Bosak S.A."/>
            <person name="Bradley R.K."/>
            <person name="Brand A.D."/>
            <person name="Brent M.R."/>
            <person name="Brooks A.N."/>
            <person name="Brown R.H."/>
            <person name="Butlin R.K."/>
            <person name="Caggese C."/>
            <person name="Calvi B.R."/>
            <person name="Bernardo de Carvalho A."/>
            <person name="Caspi A."/>
            <person name="Castrezana S."/>
            <person name="Celniker S.E."/>
            <person name="Chang J.L."/>
            <person name="Chapple C."/>
            <person name="Chatterji S."/>
            <person name="Chinwalla A."/>
            <person name="Civetta A."/>
            <person name="Clifton S.W."/>
            <person name="Comeron J.M."/>
            <person name="Costello J.C."/>
            <person name="Coyne J.A."/>
            <person name="Daub J."/>
            <person name="David R.G."/>
            <person name="Delcher A.L."/>
            <person name="Delehaunty K."/>
            <person name="Do C.B."/>
            <person name="Ebling H."/>
            <person name="Edwards K."/>
            <person name="Eickbush T."/>
            <person name="Evans J.D."/>
            <person name="Filipski A."/>
            <person name="Findeiss S."/>
            <person name="Freyhult E."/>
            <person name="Fulton L."/>
            <person name="Fulton R."/>
            <person name="Garcia A.C."/>
            <person name="Gardiner A."/>
            <person name="Garfield D.A."/>
            <person name="Garvin B.E."/>
            <person name="Gibson G."/>
            <person name="Gilbert D."/>
            <person name="Gnerre S."/>
            <person name="Godfrey J."/>
            <person name="Good R."/>
            <person name="Gotea V."/>
            <person name="Gravely B."/>
            <person name="Greenberg A.J."/>
            <person name="Griffiths-Jones S."/>
            <person name="Gross S."/>
            <person name="Guigo R."/>
            <person name="Gustafson E.A."/>
            <person name="Haerty W."/>
            <person name="Hahn M.W."/>
            <person name="Halligan D.L."/>
            <person name="Halpern A.L."/>
            <person name="Halter G.M."/>
            <person name="Han M.V."/>
            <person name="Heger A."/>
            <person name="Hillier L."/>
            <person name="Hinrichs A.S."/>
            <person name="Holmes I."/>
            <person name="Hoskins R.A."/>
            <person name="Hubisz M.J."/>
            <person name="Hultmark D."/>
            <person name="Huntley M.A."/>
            <person name="Jaffe D.B."/>
            <person name="Jagadeeshan S."/>
            <person name="Jeck W.R."/>
            <person name="Johnson J."/>
            <person name="Jones C.D."/>
            <person name="Jordan W.C."/>
            <person name="Karpen G.H."/>
            <person name="Kataoka E."/>
            <person name="Keightley P.D."/>
            <person name="Kheradpour P."/>
            <person name="Kirkness E.F."/>
            <person name="Koerich L.B."/>
            <person name="Kristiansen K."/>
            <person name="Kudrna D."/>
            <person name="Kulathinal R.J."/>
            <person name="Kumar S."/>
            <person name="Kwok R."/>
            <person name="Lander E."/>
            <person name="Langley C.H."/>
            <person name="Lapoint R."/>
            <person name="Lazzaro B.P."/>
            <person name="Lee S.J."/>
            <person name="Levesque L."/>
            <person name="Li R."/>
            <person name="Lin C.F."/>
            <person name="Lin M.F."/>
            <person name="Lindblad-Toh K."/>
            <person name="Llopart A."/>
            <person name="Long M."/>
            <person name="Low L."/>
            <person name="Lozovsky E."/>
            <person name="Lu J."/>
            <person name="Luo M."/>
            <person name="Machado C.A."/>
            <person name="Makalowski W."/>
            <person name="Marzo M."/>
            <person name="Matsuda M."/>
            <person name="Matzkin L."/>
            <person name="McAllister B."/>
            <person name="McBride C.S."/>
            <person name="McKernan B."/>
            <person name="McKernan K."/>
            <person name="Mendez-Lago M."/>
            <person name="Minx P."/>
            <person name="Mollenhauer M.U."/>
            <person name="Montooth K."/>
            <person name="Mount S.M."/>
            <person name="Mu X."/>
            <person name="Myers E."/>
            <person name="Negre B."/>
            <person name="Newfeld S."/>
            <person name="Nielsen R."/>
            <person name="Noor M.A."/>
            <person name="O'Grady P."/>
            <person name="Pachter L."/>
            <person name="Papaceit M."/>
            <person name="Parisi M.J."/>
            <person name="Parisi M."/>
            <person name="Parts L."/>
            <person name="Pedersen J.S."/>
            <person name="Pesole G."/>
            <person name="Phillippy A.M."/>
            <person name="Ponting C.P."/>
            <person name="Pop M."/>
            <person name="Porcelli D."/>
            <person name="Powell J.R."/>
            <person name="Prohaska S."/>
            <person name="Pruitt K."/>
            <person name="Puig M."/>
            <person name="Quesneville H."/>
            <person name="Ram K.R."/>
            <person name="Rand D."/>
            <person name="Rasmussen M.D."/>
            <person name="Reed L.K."/>
            <person name="Reenan R."/>
            <person name="Reily A."/>
            <person name="Remington K.A."/>
            <person name="Rieger T.T."/>
            <person name="Ritchie M.G."/>
            <person name="Robin C."/>
            <person name="Rogers Y.H."/>
            <person name="Rohde C."/>
            <person name="Rozas J."/>
            <person name="Rubenfield M.J."/>
            <person name="Ruiz A."/>
            <person name="Russo S."/>
            <person name="Salzberg S.L."/>
            <person name="Sanchez-Gracia A."/>
            <person name="Saranga D.J."/>
            <person name="Sato H."/>
            <person name="Schaeffer S.W."/>
            <person name="Schatz M.C."/>
            <person name="Schlenke T."/>
            <person name="Schwartz R."/>
            <person name="Segarra C."/>
            <person name="Singh R.S."/>
            <person name="Sirot L."/>
            <person name="Sirota M."/>
            <person name="Sisneros N.B."/>
            <person name="Smith C.D."/>
            <person name="Smith T.F."/>
            <person name="Spieth J."/>
            <person name="Stage D.E."/>
            <person name="Stark A."/>
            <person name="Stephan W."/>
            <person name="Strausberg R.L."/>
            <person name="Strempel S."/>
            <person name="Sturgill D."/>
            <person name="Sutton G."/>
            <person name="Sutton G.G."/>
            <person name="Tao W."/>
            <person name="Teichmann S."/>
            <person name="Tobari Y.N."/>
            <person name="Tomimura Y."/>
            <person name="Tsolas J.M."/>
            <person name="Valente V.L."/>
            <person name="Venter E."/>
            <person name="Venter J.C."/>
            <person name="Vicario S."/>
            <person name="Vieira F.G."/>
            <person name="Vilella A.J."/>
            <person name="Villasante A."/>
            <person name="Walenz B."/>
            <person name="Wang J."/>
            <person name="Wasserman M."/>
            <person name="Watts T."/>
            <person name="Wilson D."/>
            <person name="Wilson R.K."/>
            <person name="Wing R.A."/>
            <person name="Wolfner M.F."/>
            <person name="Wong A."/>
            <person name="Wong G.K."/>
            <person name="Wu C.I."/>
            <person name="Wu G."/>
            <person name="Yamamoto D."/>
            <person name="Yang H.P."/>
            <person name="Yang S.P."/>
            <person name="Yorke J.A."/>
            <person name="Yoshida K."/>
            <person name="Zdobnov E."/>
            <person name="Zhang P."/>
            <person name="Zhang Y."/>
            <person name="Zimin A.V."/>
            <person name="Baldwin J."/>
            <person name="Abdouelleil A."/>
            <person name="Abdulkadir J."/>
            <person name="Abebe A."/>
            <person name="Abera B."/>
            <person name="Abreu J."/>
            <person name="Acer S.C."/>
            <person name="Aftuck L."/>
            <person name="Alexander A."/>
            <person name="An P."/>
            <person name="Anderson E."/>
            <person name="Anderson S."/>
            <person name="Arachi H."/>
            <person name="Azer M."/>
            <person name="Bachantsang P."/>
            <person name="Barry A."/>
            <person name="Bayul T."/>
            <person name="Berlin A."/>
            <person name="Bessette D."/>
            <person name="Bloom T."/>
            <person name="Blye J."/>
            <person name="Boguslavskiy L."/>
            <person name="Bonnet C."/>
            <person name="Boukhgalter B."/>
            <person name="Bourzgui I."/>
            <person name="Brown A."/>
            <person name="Cahill P."/>
            <person name="Channer S."/>
            <person name="Cheshatsang Y."/>
            <person name="Chuda L."/>
            <person name="Citroen M."/>
            <person name="Collymore A."/>
            <person name="Cooke P."/>
            <person name="Costello M."/>
            <person name="D'Aco K."/>
            <person name="Daza R."/>
            <person name="De Haan G."/>
            <person name="DeGray S."/>
            <person name="DeMaso C."/>
            <person name="Dhargay N."/>
            <person name="Dooley K."/>
            <person name="Dooley E."/>
            <person name="Doricent M."/>
            <person name="Dorje P."/>
            <person name="Dorjee K."/>
            <person name="Dupes A."/>
            <person name="Elong R."/>
            <person name="Falk J."/>
            <person name="Farina A."/>
            <person name="Faro S."/>
            <person name="Ferguson D."/>
            <person name="Fisher S."/>
            <person name="Foley C.D."/>
            <person name="Franke A."/>
            <person name="Friedrich D."/>
            <person name="Gadbois L."/>
            <person name="Gearin G."/>
            <person name="Gearin C.R."/>
            <person name="Giannoukos G."/>
            <person name="Goode T."/>
            <person name="Graham J."/>
            <person name="Grandbois E."/>
            <person name="Grewal S."/>
            <person name="Gyaltsen K."/>
            <person name="Hafez N."/>
            <person name="Hagos B."/>
            <person name="Hall J."/>
            <person name="Henson C."/>
            <person name="Hollinger A."/>
            <person name="Honan T."/>
            <person name="Huard M.D."/>
            <person name="Hughes L."/>
            <person name="Hurhula B."/>
            <person name="Husby M.E."/>
            <person name="Kamat A."/>
            <person name="Kanga B."/>
            <person name="Kashin S."/>
            <person name="Khazanovich D."/>
            <person name="Kisner P."/>
            <person name="Lance K."/>
            <person name="Lara M."/>
            <person name="Lee W."/>
            <person name="Lennon N."/>
            <person name="Letendre F."/>
            <person name="LeVine R."/>
            <person name="Lipovsky A."/>
            <person name="Liu X."/>
            <person name="Liu J."/>
            <person name="Liu S."/>
            <person name="Lokyitsang T."/>
            <person name="Lokyitsang Y."/>
            <person name="Lubonja R."/>
            <person name="Lui A."/>
            <person name="MacDonald P."/>
            <person name="Magnisalis V."/>
            <person name="Maru K."/>
            <person name="Matthews C."/>
            <person name="McCusker W."/>
            <person name="McDonough S."/>
            <person name="Mehta T."/>
            <person name="Meldrim J."/>
            <person name="Meneus L."/>
            <person name="Mihai O."/>
            <person name="Mihalev A."/>
            <person name="Mihova T."/>
            <person name="Mittelman R."/>
            <person name="Mlenga V."/>
            <person name="Montmayeur A."/>
            <person name="Mulrain L."/>
            <person name="Navidi A."/>
            <person name="Naylor J."/>
            <person name="Negash T."/>
            <person name="Nguyen T."/>
            <person name="Nguyen N."/>
            <person name="Nicol R."/>
            <person name="Norbu C."/>
            <person name="Norbu N."/>
            <person name="Novod N."/>
            <person name="O'Neill B."/>
            <person name="Osman S."/>
            <person name="Markiewicz E."/>
            <person name="Oyono O.L."/>
            <person name="Patti C."/>
            <person name="Phunkhang P."/>
            <person name="Pierre F."/>
            <person name="Priest M."/>
            <person name="Raghuraman S."/>
            <person name="Rege F."/>
            <person name="Reyes R."/>
            <person name="Rise C."/>
            <person name="Rogov P."/>
            <person name="Ross K."/>
            <person name="Ryan E."/>
            <person name="Settipalli S."/>
            <person name="Shea T."/>
            <person name="Sherpa N."/>
            <person name="Shi L."/>
            <person name="Shih D."/>
            <person name="Sparrow T."/>
            <person name="Spaulding J."/>
            <person name="Stalker J."/>
            <person name="Stange-Thomann N."/>
            <person name="Stavropoulos S."/>
            <person name="Stone C."/>
            <person name="Strader C."/>
            <person name="Tesfaye S."/>
            <person name="Thomson T."/>
            <person name="Thoulutsang Y."/>
            <person name="Thoulutsang D."/>
            <person name="Topham K."/>
            <person name="Topping I."/>
            <person name="Tsamla T."/>
            <person name="Vassiliev H."/>
            <person name="Vo A."/>
            <person name="Wangchuk T."/>
            <person name="Wangdi T."/>
            <person name="Weiand M."/>
            <person name="Wilkinson J."/>
            <person name="Wilson A."/>
            <person name="Yadav S."/>
            <person name="Young G."/>
            <person name="Yu Q."/>
            <person name="Zembek L."/>
            <person name="Zhong D."/>
            <person name="Zimmer A."/>
            <person name="Zwirko Z."/>
            <person name="Jaffe D.B."/>
            <person name="Alvarez P."/>
            <person name="Brockman W."/>
            <person name="Butler J."/>
            <person name="Chin C."/>
            <person name="Gnerre S."/>
            <person name="Grabherr M."/>
            <person name="Kleber M."/>
            <person name="Mauceli E."/>
            <person name="MacCallum I."/>
        </authorList>
    </citation>
    <scope>NUCLEOTIDE SEQUENCE [LARGE SCALE GENOMIC DNA]</scope>
    <source>
        <strain evidence="19 20">TSC#14021-0224.01</strain>
    </source>
</reference>
<keyword evidence="20" id="KW-1185">Reference proteome</keyword>
<dbReference type="GO" id="GO:0046872">
    <property type="term" value="F:metal ion binding"/>
    <property type="evidence" value="ECO:0007669"/>
    <property type="project" value="UniProtKB-KW"/>
</dbReference>
<keyword evidence="12" id="KW-0739">Sodium transport</keyword>
<dbReference type="PANTHER" id="PTHR11616">
    <property type="entry name" value="SODIUM/CHLORIDE DEPENDENT TRANSPORTER"/>
    <property type="match status" value="1"/>
</dbReference>
<reference evidence="19" key="3">
    <citation type="submission" date="2015-11" db="EMBL/GenBank/DDBJ databases">
        <authorList>
            <consortium name="FlyBase"/>
        </authorList>
    </citation>
    <scope>NUCLEOTIDE SEQUENCE</scope>
    <source>
        <strain evidence="19">TSC#14021-0224.01</strain>
    </source>
</reference>
<dbReference type="PRINTS" id="PR00176">
    <property type="entry name" value="NANEUSMPORT"/>
</dbReference>
<keyword evidence="15" id="KW-1015">Disulfide bond</keyword>
<evidence type="ECO:0000256" key="7">
    <source>
        <dbReference type="ARBA" id="ARBA00022989"/>
    </source>
</evidence>
<feature type="transmembrane region" description="Helical" evidence="18">
    <location>
        <begin position="311"/>
        <end position="335"/>
    </location>
</feature>
<evidence type="ECO:0000256" key="3">
    <source>
        <dbReference type="ARBA" id="ARBA00022448"/>
    </source>
</evidence>
<gene>
    <name evidence="19" type="primary">Dere\GG24238</name>
    <name evidence="19" type="ORF">Dere_GG24238</name>
</gene>
<accession>B3N5L6</accession>
<keyword evidence="14" id="KW-0479">Metal-binding</keyword>
<dbReference type="PROSITE" id="PS50267">
    <property type="entry name" value="NA_NEUROTRAN_SYMP_3"/>
    <property type="match status" value="1"/>
</dbReference>
<feature type="binding site" evidence="14">
    <location>
        <position position="420"/>
    </location>
    <ligand>
        <name>Na(+)</name>
        <dbReference type="ChEBI" id="CHEBI:29101"/>
        <label>1</label>
    </ligand>
</feature>
<organism evidence="19 20">
    <name type="scientific">Drosophila erecta</name>
    <name type="common">Fruit fly</name>
    <dbReference type="NCBI Taxonomy" id="7220"/>
    <lineage>
        <taxon>Eukaryota</taxon>
        <taxon>Metazoa</taxon>
        <taxon>Ecdysozoa</taxon>
        <taxon>Arthropoda</taxon>
        <taxon>Hexapoda</taxon>
        <taxon>Insecta</taxon>
        <taxon>Pterygota</taxon>
        <taxon>Neoptera</taxon>
        <taxon>Endopterygota</taxon>
        <taxon>Diptera</taxon>
        <taxon>Brachycera</taxon>
        <taxon>Muscomorpha</taxon>
        <taxon>Ephydroidea</taxon>
        <taxon>Drosophilidae</taxon>
        <taxon>Drosophila</taxon>
        <taxon>Sophophora</taxon>
    </lineage>
</organism>
<evidence type="ECO:0000256" key="17">
    <source>
        <dbReference type="SAM" id="MobiDB-lite"/>
    </source>
</evidence>
<feature type="transmembrane region" description="Helical" evidence="18">
    <location>
        <begin position="235"/>
        <end position="255"/>
    </location>
</feature>
<dbReference type="eggNOG" id="KOG3660">
    <property type="taxonomic scope" value="Eukaryota"/>
</dbReference>
<evidence type="ECO:0000256" key="11">
    <source>
        <dbReference type="ARBA" id="ARBA00023180"/>
    </source>
</evidence>
<dbReference type="InterPro" id="IPR000175">
    <property type="entry name" value="Na/ntran_symport"/>
</dbReference>